<reference evidence="5" key="1">
    <citation type="journal article" date="2019" name="Int. J. Syst. Evol. Microbiol.">
        <title>The Global Catalogue of Microorganisms (GCM) 10K type strain sequencing project: providing services to taxonomists for standard genome sequencing and annotation.</title>
        <authorList>
            <consortium name="The Broad Institute Genomics Platform"/>
            <consortium name="The Broad Institute Genome Sequencing Center for Infectious Disease"/>
            <person name="Wu L."/>
            <person name="Ma J."/>
        </authorList>
    </citation>
    <scope>NUCLEOTIDE SEQUENCE [LARGE SCALE GENOMIC DNA]</scope>
    <source>
        <strain evidence="5">CCUG 59778</strain>
    </source>
</reference>
<gene>
    <name evidence="4" type="ORF">ACFOZY_13805</name>
</gene>
<dbReference type="EMBL" id="JBHSEC010000020">
    <property type="protein sequence ID" value="MFC4411496.1"/>
    <property type="molecule type" value="Genomic_DNA"/>
</dbReference>
<dbReference type="PANTHER" id="PTHR45586">
    <property type="entry name" value="TPR REPEAT-CONTAINING PROTEIN PA4667"/>
    <property type="match status" value="1"/>
</dbReference>
<dbReference type="PROSITE" id="PS50005">
    <property type="entry name" value="TPR"/>
    <property type="match status" value="2"/>
</dbReference>
<dbReference type="Pfam" id="PF14559">
    <property type="entry name" value="TPR_19"/>
    <property type="match status" value="2"/>
</dbReference>
<evidence type="ECO:0000256" key="3">
    <source>
        <dbReference type="PROSITE-ProRule" id="PRU00339"/>
    </source>
</evidence>
<accession>A0ABV8X6F8</accession>
<dbReference type="PANTHER" id="PTHR45586:SF1">
    <property type="entry name" value="LIPOPOLYSACCHARIDE ASSEMBLY PROTEIN B"/>
    <property type="match status" value="1"/>
</dbReference>
<keyword evidence="5" id="KW-1185">Reference proteome</keyword>
<comment type="caution">
    <text evidence="4">The sequence shown here is derived from an EMBL/GenBank/DDBJ whole genome shotgun (WGS) entry which is preliminary data.</text>
</comment>
<dbReference type="InterPro" id="IPR011990">
    <property type="entry name" value="TPR-like_helical_dom_sf"/>
</dbReference>
<evidence type="ECO:0000313" key="5">
    <source>
        <dbReference type="Proteomes" id="UP001595817"/>
    </source>
</evidence>
<feature type="repeat" description="TPR" evidence="3">
    <location>
        <begin position="20"/>
        <end position="53"/>
    </location>
</feature>
<evidence type="ECO:0000313" key="4">
    <source>
        <dbReference type="EMBL" id="MFC4411496.1"/>
    </source>
</evidence>
<dbReference type="RefSeq" id="WP_378156505.1">
    <property type="nucleotide sequence ID" value="NZ_JBHSEC010000020.1"/>
</dbReference>
<dbReference type="Proteomes" id="UP001595817">
    <property type="component" value="Unassembled WGS sequence"/>
</dbReference>
<name>A0ABV8X6F8_9LACT</name>
<feature type="repeat" description="TPR" evidence="3">
    <location>
        <begin position="54"/>
        <end position="87"/>
    </location>
</feature>
<dbReference type="SMART" id="SM00028">
    <property type="entry name" value="TPR"/>
    <property type="match status" value="5"/>
</dbReference>
<dbReference type="InterPro" id="IPR051012">
    <property type="entry name" value="CellSynth/LPSAsmb/PSIAsmb"/>
</dbReference>
<keyword evidence="1" id="KW-0677">Repeat</keyword>
<proteinExistence type="predicted"/>
<dbReference type="Pfam" id="PF13181">
    <property type="entry name" value="TPR_8"/>
    <property type="match status" value="1"/>
</dbReference>
<sequence>MNNQQRKDRKKNVVSFIPNGDYYYNKGLQALQRDQFDKGHKYMKRAVELSPDDPMILMQYAIIEMELQKYDHALELLRSANSLDPNESDIVFFLAEVHAHLGMLREAKRFATKYREMDPNGPYLDEALEILEFIDHEFDFDLLEDSKESEMHYLQEKARRLMERGEFEQAVQLLESVIEEFDDFWSAYNNLALAYFYIGEEEQAKALLHTVLRKDKGNLHALCNLAVFYYYEKNEEELEEILEVLVKINPYSLEHRYKLGATFALVGKNEEAYKWLKSLQRKGFEGDPGFYFWLSHAAYFSGYEDTAKSAWKQLTDLDPTKKGLEPWHDRDKALHSTSEFDRTFILEKLNNSYSSERLFGIFLLSKSEHKQEIISHPKWVDIEKLTTFEKLALAYALGHRFEAAEPKLKTFLKAMKATEILYEQNSPLDSVKSHLFQMWFLLFEKGLEKGYLFKNTDALAAAADYMFRSSRFSGVTKKAVAEQYGVSVPTLTKYVNDLIQFLPMYD</sequence>
<evidence type="ECO:0000256" key="2">
    <source>
        <dbReference type="ARBA" id="ARBA00022803"/>
    </source>
</evidence>
<dbReference type="Gene3D" id="1.25.40.10">
    <property type="entry name" value="Tetratricopeptide repeat domain"/>
    <property type="match status" value="2"/>
</dbReference>
<protein>
    <submittedName>
        <fullName evidence="4">Tetratricopeptide repeat protein</fullName>
    </submittedName>
</protein>
<dbReference type="SUPFAM" id="SSF48452">
    <property type="entry name" value="TPR-like"/>
    <property type="match status" value="1"/>
</dbReference>
<organism evidence="4 5">
    <name type="scientific">Chungangia koreensis</name>
    <dbReference type="NCBI Taxonomy" id="752657"/>
    <lineage>
        <taxon>Bacteria</taxon>
        <taxon>Bacillati</taxon>
        <taxon>Bacillota</taxon>
        <taxon>Bacilli</taxon>
        <taxon>Lactobacillales</taxon>
        <taxon>Chungangia</taxon>
    </lineage>
</organism>
<evidence type="ECO:0000256" key="1">
    <source>
        <dbReference type="ARBA" id="ARBA00022737"/>
    </source>
</evidence>
<dbReference type="InterPro" id="IPR019734">
    <property type="entry name" value="TPR_rpt"/>
</dbReference>
<keyword evidence="2 3" id="KW-0802">TPR repeat</keyword>